<dbReference type="InterPro" id="IPR011701">
    <property type="entry name" value="MFS"/>
</dbReference>
<evidence type="ECO:0000256" key="2">
    <source>
        <dbReference type="ARBA" id="ARBA00022692"/>
    </source>
</evidence>
<evidence type="ECO:0000256" key="4">
    <source>
        <dbReference type="ARBA" id="ARBA00023136"/>
    </source>
</evidence>
<feature type="transmembrane region" description="Helical" evidence="6">
    <location>
        <begin position="449"/>
        <end position="471"/>
    </location>
</feature>
<dbReference type="GO" id="GO:0022857">
    <property type="term" value="F:transmembrane transporter activity"/>
    <property type="evidence" value="ECO:0007669"/>
    <property type="project" value="InterPro"/>
</dbReference>
<gene>
    <name evidence="8" type="ORF">FHU41_001145</name>
</gene>
<dbReference type="EMBL" id="JACBYQ010000001">
    <property type="protein sequence ID" value="NYE94924.1"/>
    <property type="molecule type" value="Genomic_DNA"/>
</dbReference>
<evidence type="ECO:0000256" key="3">
    <source>
        <dbReference type="ARBA" id="ARBA00022989"/>
    </source>
</evidence>
<feature type="transmembrane region" description="Helical" evidence="6">
    <location>
        <begin position="212"/>
        <end position="235"/>
    </location>
</feature>
<feature type="transmembrane region" description="Helical" evidence="6">
    <location>
        <begin position="382"/>
        <end position="403"/>
    </location>
</feature>
<feature type="transmembrane region" description="Helical" evidence="6">
    <location>
        <begin position="26"/>
        <end position="47"/>
    </location>
</feature>
<feature type="transmembrane region" description="Helical" evidence="6">
    <location>
        <begin position="315"/>
        <end position="338"/>
    </location>
</feature>
<evidence type="ECO:0000256" key="1">
    <source>
        <dbReference type="ARBA" id="ARBA00004651"/>
    </source>
</evidence>
<evidence type="ECO:0000313" key="8">
    <source>
        <dbReference type="EMBL" id="NYE94924.1"/>
    </source>
</evidence>
<dbReference type="PANTHER" id="PTHR42718:SF39">
    <property type="entry name" value="ACTINORHODIN TRANSPORTER-RELATED"/>
    <property type="match status" value="1"/>
</dbReference>
<dbReference type="RefSeq" id="WP_179388634.1">
    <property type="nucleotide sequence ID" value="NZ_JACBYQ010000001.1"/>
</dbReference>
<feature type="transmembrane region" description="Helical" evidence="6">
    <location>
        <begin position="91"/>
        <end position="110"/>
    </location>
</feature>
<dbReference type="Gene3D" id="1.20.1250.20">
    <property type="entry name" value="MFS general substrate transporter like domains"/>
    <property type="match status" value="2"/>
</dbReference>
<dbReference type="InterPro" id="IPR036259">
    <property type="entry name" value="MFS_trans_sf"/>
</dbReference>
<feature type="transmembrane region" description="Helical" evidence="6">
    <location>
        <begin position="350"/>
        <end position="370"/>
    </location>
</feature>
<dbReference type="SUPFAM" id="SSF103473">
    <property type="entry name" value="MFS general substrate transporter"/>
    <property type="match status" value="1"/>
</dbReference>
<feature type="domain" description="Major facilitator superfamily (MFS) profile" evidence="7">
    <location>
        <begin position="25"/>
        <end position="474"/>
    </location>
</feature>
<evidence type="ECO:0000256" key="5">
    <source>
        <dbReference type="SAM" id="MobiDB-lite"/>
    </source>
</evidence>
<keyword evidence="9" id="KW-1185">Reference proteome</keyword>
<proteinExistence type="predicted"/>
<feature type="transmembrane region" description="Helical" evidence="6">
    <location>
        <begin position="59"/>
        <end position="79"/>
    </location>
</feature>
<feature type="transmembrane region" description="Helical" evidence="6">
    <location>
        <begin position="282"/>
        <end position="303"/>
    </location>
</feature>
<dbReference type="PROSITE" id="PS50850">
    <property type="entry name" value="MFS"/>
    <property type="match status" value="1"/>
</dbReference>
<organism evidence="8 9">
    <name type="scientific">Psychromicrobium silvestre</name>
    <dbReference type="NCBI Taxonomy" id="1645614"/>
    <lineage>
        <taxon>Bacteria</taxon>
        <taxon>Bacillati</taxon>
        <taxon>Actinomycetota</taxon>
        <taxon>Actinomycetes</taxon>
        <taxon>Micrococcales</taxon>
        <taxon>Micrococcaceae</taxon>
        <taxon>Psychromicrobium</taxon>
    </lineage>
</organism>
<evidence type="ECO:0000313" key="9">
    <source>
        <dbReference type="Proteomes" id="UP000521748"/>
    </source>
</evidence>
<evidence type="ECO:0000259" key="7">
    <source>
        <dbReference type="PROSITE" id="PS50850"/>
    </source>
</evidence>
<dbReference type="GO" id="GO:0005886">
    <property type="term" value="C:plasma membrane"/>
    <property type="evidence" value="ECO:0007669"/>
    <property type="project" value="UniProtKB-SubCell"/>
</dbReference>
<name>A0A7Y9S5H1_9MICC</name>
<comment type="caution">
    <text evidence="8">The sequence shown here is derived from an EMBL/GenBank/DDBJ whole genome shotgun (WGS) entry which is preliminary data.</text>
</comment>
<dbReference type="AlphaFoldDB" id="A0A7Y9S5H1"/>
<reference evidence="8 9" key="1">
    <citation type="submission" date="2020-07" db="EMBL/GenBank/DDBJ databases">
        <title>Sequencing the genomes of 1000 actinobacteria strains.</title>
        <authorList>
            <person name="Klenk H.-P."/>
        </authorList>
    </citation>
    <scope>NUCLEOTIDE SEQUENCE [LARGE SCALE GENOMIC DNA]</scope>
    <source>
        <strain evidence="8 9">DSM 102047</strain>
    </source>
</reference>
<sequence length="487" mass="51063">MTSAPQQTTPPGTTGELAGRPKSSGYLVMIAGSFLGTFTIGASNVIIPSLGSDLHADGAGQSLVLSSYNVLFAAVLILSGRLGDRFGRRRLFITGLVLFAATSVFTSLGSSLVPVIIGRAVQGLAVGLLWPQVLATIQTSFTGPLRAKAMSLYAAAVGLGTGVGQILAGALETVNLFGLGWRPVMWVSALIALVLAALSYRVRPSHSEAPLAMDRTGSVLLGLALACFVISLTLFTSGGVLWVAVLLLVVALLCGFLFLRWESRMESSGKIPLAPPSLLKVPALRTGLLMTVLFFGGYGGFLYQFSLLTQRGMHYSGLASGLALTLFVLSFAIASILIRKINQLLGKWTMLIGSLFQALAILALAIEFLTEGLDVQQWLEQLTLIVLGVGQAMMFGPLIETVLAQIPNWAAGLGSGLFSTAQQLGLSLGVAVLGGAFVVLFQLPAVGFALAFTICLGIQLLTSAVFGVLAWRLQTSTNPNPNARVHT</sequence>
<dbReference type="PANTHER" id="PTHR42718">
    <property type="entry name" value="MAJOR FACILITATOR SUPERFAMILY MULTIDRUG TRANSPORTER MFSC"/>
    <property type="match status" value="1"/>
</dbReference>
<feature type="region of interest" description="Disordered" evidence="5">
    <location>
        <begin position="1"/>
        <end position="20"/>
    </location>
</feature>
<feature type="compositionally biased region" description="Low complexity" evidence="5">
    <location>
        <begin position="1"/>
        <end position="15"/>
    </location>
</feature>
<keyword evidence="4 6" id="KW-0472">Membrane</keyword>
<accession>A0A7Y9S5H1</accession>
<feature type="transmembrane region" description="Helical" evidence="6">
    <location>
        <begin position="424"/>
        <end position="443"/>
    </location>
</feature>
<keyword evidence="3 6" id="KW-1133">Transmembrane helix</keyword>
<keyword evidence="2 6" id="KW-0812">Transmembrane</keyword>
<protein>
    <submittedName>
        <fullName evidence="8">MFS family permease</fullName>
    </submittedName>
</protein>
<feature type="transmembrane region" description="Helical" evidence="6">
    <location>
        <begin position="241"/>
        <end position="261"/>
    </location>
</feature>
<dbReference type="Pfam" id="PF07690">
    <property type="entry name" value="MFS_1"/>
    <property type="match status" value="2"/>
</dbReference>
<feature type="transmembrane region" description="Helical" evidence="6">
    <location>
        <begin position="183"/>
        <end position="200"/>
    </location>
</feature>
<dbReference type="Proteomes" id="UP000521748">
    <property type="component" value="Unassembled WGS sequence"/>
</dbReference>
<evidence type="ECO:0000256" key="6">
    <source>
        <dbReference type="SAM" id="Phobius"/>
    </source>
</evidence>
<feature type="transmembrane region" description="Helical" evidence="6">
    <location>
        <begin position="149"/>
        <end position="171"/>
    </location>
</feature>
<dbReference type="CDD" id="cd17321">
    <property type="entry name" value="MFS_MMR_MDR_like"/>
    <property type="match status" value="1"/>
</dbReference>
<comment type="subcellular location">
    <subcellularLocation>
        <location evidence="1">Cell membrane</location>
        <topology evidence="1">Multi-pass membrane protein</topology>
    </subcellularLocation>
</comment>
<dbReference type="InterPro" id="IPR020846">
    <property type="entry name" value="MFS_dom"/>
</dbReference>